<dbReference type="EMBL" id="CP000804">
    <property type="protein sequence ID" value="ABU57181.1"/>
    <property type="molecule type" value="Genomic_DNA"/>
</dbReference>
<evidence type="ECO:0000259" key="3">
    <source>
        <dbReference type="Pfam" id="PF20511"/>
    </source>
</evidence>
<dbReference type="InterPro" id="IPR014710">
    <property type="entry name" value="RmlC-like_jellyroll"/>
</dbReference>
<dbReference type="HOGENOM" id="CLU_020529_0_1_0"/>
<dbReference type="Gene3D" id="2.60.120.10">
    <property type="entry name" value="Jelly Rolls"/>
    <property type="match status" value="2"/>
</dbReference>
<dbReference type="KEGG" id="rca:Rcas_1081"/>
<dbReference type="eggNOG" id="COG1482">
    <property type="taxonomic scope" value="Bacteria"/>
</dbReference>
<dbReference type="SUPFAM" id="SSF51182">
    <property type="entry name" value="RmlC-like cupins"/>
    <property type="match status" value="1"/>
</dbReference>
<reference evidence="4 5" key="1">
    <citation type="submission" date="2007-08" db="EMBL/GenBank/DDBJ databases">
        <title>Complete sequence of Roseiflexus castenholzii DSM 13941.</title>
        <authorList>
            <consortium name="US DOE Joint Genome Institute"/>
            <person name="Copeland A."/>
            <person name="Lucas S."/>
            <person name="Lapidus A."/>
            <person name="Barry K."/>
            <person name="Glavina del Rio T."/>
            <person name="Dalin E."/>
            <person name="Tice H."/>
            <person name="Pitluck S."/>
            <person name="Thompson L.S."/>
            <person name="Brettin T."/>
            <person name="Bruce D."/>
            <person name="Detter J.C."/>
            <person name="Han C."/>
            <person name="Tapia R."/>
            <person name="Schmutz J."/>
            <person name="Larimer F."/>
            <person name="Land M."/>
            <person name="Hauser L."/>
            <person name="Kyrpides N."/>
            <person name="Mikhailova N."/>
            <person name="Bryant D.A."/>
            <person name="Hanada S."/>
            <person name="Tsukatani Y."/>
            <person name="Richardson P."/>
        </authorList>
    </citation>
    <scope>NUCLEOTIDE SEQUENCE [LARGE SCALE GENOMIC DNA]</scope>
    <source>
        <strain evidence="5">DSM 13941 / HLO8</strain>
    </source>
</reference>
<evidence type="ECO:0000256" key="2">
    <source>
        <dbReference type="ARBA" id="ARBA00022833"/>
    </source>
</evidence>
<dbReference type="InterPro" id="IPR046457">
    <property type="entry name" value="PMI_typeI_cat"/>
</dbReference>
<gene>
    <name evidence="4" type="ordered locus">Rcas_1081</name>
</gene>
<dbReference type="AlphaFoldDB" id="A7NI81"/>
<sequence length="369" mass="39928">MKTLPPTLLLTIQGAAVSSIDLYPLITQPRLVQPLWGGTFLGDWLGLSQPRPERLGEVWLVYEANPITEGALAGQTLAQVTRDYGAALVGERTIARYGADFPLLAKFIDAADRLSIQVHPDDAYAHTHEAATGFHGKTEAWHILCAASGADVVYGLAHSCDRAELAAAITAGALEPLLRRLPVSAGDTIFVPAGTLHAINAGIILFEIQQKSDLTYRVYDYGRVDAATGKPRELHIEKALDVIDYSPAPRGVVPPLPLEAGRDLLLACRSFALERLAFAGVLERTVDPATFEILTVIEGVVMLRWNGGIRALRRGEAVVLPACLGSYALAPTGEARLLRAYVPDLDALWREFAQRGVDATRITETVVER</sequence>
<keyword evidence="1" id="KW-0479">Metal-binding</keyword>
<dbReference type="RefSeq" id="WP_012119611.1">
    <property type="nucleotide sequence ID" value="NC_009767.1"/>
</dbReference>
<dbReference type="EC" id="5.3.1.8" evidence="4"/>
<proteinExistence type="predicted"/>
<protein>
    <submittedName>
        <fullName evidence="4">Mannose-6-phosphate isomerase</fullName>
        <ecNumber evidence="4">5.3.1.8</ecNumber>
    </submittedName>
</protein>
<dbReference type="InterPro" id="IPR051804">
    <property type="entry name" value="Carb_Metab_Reg_Kinase/Isom"/>
</dbReference>
<name>A7NI81_ROSCS</name>
<dbReference type="CDD" id="cd07010">
    <property type="entry name" value="cupin_PMI_type_I_N_bac"/>
    <property type="match status" value="1"/>
</dbReference>
<dbReference type="GO" id="GO:0004476">
    <property type="term" value="F:mannose-6-phosphate isomerase activity"/>
    <property type="evidence" value="ECO:0007669"/>
    <property type="project" value="UniProtKB-EC"/>
</dbReference>
<keyword evidence="4" id="KW-0413">Isomerase</keyword>
<dbReference type="STRING" id="383372.Rcas_1081"/>
<dbReference type="PANTHER" id="PTHR42742:SF3">
    <property type="entry name" value="FRUCTOKINASE"/>
    <property type="match status" value="1"/>
</dbReference>
<organism evidence="4 5">
    <name type="scientific">Roseiflexus castenholzii (strain DSM 13941 / HLO8)</name>
    <dbReference type="NCBI Taxonomy" id="383372"/>
    <lineage>
        <taxon>Bacteria</taxon>
        <taxon>Bacillati</taxon>
        <taxon>Chloroflexota</taxon>
        <taxon>Chloroflexia</taxon>
        <taxon>Chloroflexales</taxon>
        <taxon>Roseiflexineae</taxon>
        <taxon>Roseiflexaceae</taxon>
        <taxon>Roseiflexus</taxon>
    </lineage>
</organism>
<evidence type="ECO:0000313" key="4">
    <source>
        <dbReference type="EMBL" id="ABU57181.1"/>
    </source>
</evidence>
<dbReference type="InterPro" id="IPR011051">
    <property type="entry name" value="RmlC_Cupin_sf"/>
</dbReference>
<dbReference type="GO" id="GO:0008270">
    <property type="term" value="F:zinc ion binding"/>
    <property type="evidence" value="ECO:0007669"/>
    <property type="project" value="InterPro"/>
</dbReference>
<feature type="domain" description="Phosphomannose isomerase type I catalytic" evidence="3">
    <location>
        <begin position="33"/>
        <end position="129"/>
    </location>
</feature>
<evidence type="ECO:0000313" key="5">
    <source>
        <dbReference type="Proteomes" id="UP000000263"/>
    </source>
</evidence>
<keyword evidence="5" id="KW-1185">Reference proteome</keyword>
<accession>A7NI81</accession>
<dbReference type="Pfam" id="PF20511">
    <property type="entry name" value="PMI_typeI_cat"/>
    <property type="match status" value="1"/>
</dbReference>
<dbReference type="PANTHER" id="PTHR42742">
    <property type="entry name" value="TRANSCRIPTIONAL REPRESSOR MPRA"/>
    <property type="match status" value="1"/>
</dbReference>
<evidence type="ECO:0000256" key="1">
    <source>
        <dbReference type="ARBA" id="ARBA00022723"/>
    </source>
</evidence>
<keyword evidence="2" id="KW-0862">Zinc</keyword>
<dbReference type="Proteomes" id="UP000000263">
    <property type="component" value="Chromosome"/>
</dbReference>